<evidence type="ECO:0000256" key="1">
    <source>
        <dbReference type="SAM" id="MobiDB-lite"/>
    </source>
</evidence>
<dbReference type="Proteomes" id="UP001201262">
    <property type="component" value="Unassembled WGS sequence"/>
</dbReference>
<gene>
    <name evidence="2" type="ORF">BGW36DRAFT_426473</name>
</gene>
<dbReference type="GeneID" id="70250563"/>
<organism evidence="2 3">
    <name type="scientific">Talaromyces proteolyticus</name>
    <dbReference type="NCBI Taxonomy" id="1131652"/>
    <lineage>
        <taxon>Eukaryota</taxon>
        <taxon>Fungi</taxon>
        <taxon>Dikarya</taxon>
        <taxon>Ascomycota</taxon>
        <taxon>Pezizomycotina</taxon>
        <taxon>Eurotiomycetes</taxon>
        <taxon>Eurotiomycetidae</taxon>
        <taxon>Eurotiales</taxon>
        <taxon>Trichocomaceae</taxon>
        <taxon>Talaromyces</taxon>
        <taxon>Talaromyces sect. Bacilispori</taxon>
    </lineage>
</organism>
<reference evidence="2" key="1">
    <citation type="submission" date="2021-12" db="EMBL/GenBank/DDBJ databases">
        <title>Convergent genome expansion in fungi linked to evolution of root-endophyte symbiosis.</title>
        <authorList>
            <consortium name="DOE Joint Genome Institute"/>
            <person name="Ke Y.-H."/>
            <person name="Bonito G."/>
            <person name="Liao H.-L."/>
            <person name="Looney B."/>
            <person name="Rojas-Flechas A."/>
            <person name="Nash J."/>
            <person name="Hameed K."/>
            <person name="Schadt C."/>
            <person name="Martin F."/>
            <person name="Crous P.W."/>
            <person name="Miettinen O."/>
            <person name="Magnuson J.K."/>
            <person name="Labbe J."/>
            <person name="Jacobson D."/>
            <person name="Doktycz M.J."/>
            <person name="Veneault-Fourrey C."/>
            <person name="Kuo A."/>
            <person name="Mondo S."/>
            <person name="Calhoun S."/>
            <person name="Riley R."/>
            <person name="Ohm R."/>
            <person name="LaButti K."/>
            <person name="Andreopoulos B."/>
            <person name="Pangilinan J."/>
            <person name="Nolan M."/>
            <person name="Tritt A."/>
            <person name="Clum A."/>
            <person name="Lipzen A."/>
            <person name="Daum C."/>
            <person name="Barry K."/>
            <person name="Grigoriev I.V."/>
            <person name="Vilgalys R."/>
        </authorList>
    </citation>
    <scope>NUCLEOTIDE SEQUENCE</scope>
    <source>
        <strain evidence="2">PMI_201</strain>
    </source>
</reference>
<dbReference type="RefSeq" id="XP_046073248.1">
    <property type="nucleotide sequence ID" value="XM_046220276.1"/>
</dbReference>
<dbReference type="AlphaFoldDB" id="A0AAD4KUR1"/>
<dbReference type="PANTHER" id="PTHR42085:SF2">
    <property type="entry name" value="F-BOX DOMAIN-CONTAINING PROTEIN"/>
    <property type="match status" value="1"/>
</dbReference>
<dbReference type="PANTHER" id="PTHR42085">
    <property type="entry name" value="F-BOX DOMAIN-CONTAINING PROTEIN"/>
    <property type="match status" value="1"/>
</dbReference>
<keyword evidence="3" id="KW-1185">Reference proteome</keyword>
<dbReference type="EMBL" id="JAJTJA010000005">
    <property type="protein sequence ID" value="KAH8698784.1"/>
    <property type="molecule type" value="Genomic_DNA"/>
</dbReference>
<dbReference type="InterPro" id="IPR038883">
    <property type="entry name" value="AN11006-like"/>
</dbReference>
<feature type="region of interest" description="Disordered" evidence="1">
    <location>
        <begin position="1"/>
        <end position="43"/>
    </location>
</feature>
<sequence>MSGASTLSPFSPHPARTRPKGVKKARLKHQNRAVQPEDQPQNTEKEATLFDRFLCLPGEIRNRVYRMLLVQPCKFDMFHGEGCRKLVVGDGPGPRFEDEMTQNSYRCAECTYFYYTDWRHSVKPVYVSPIRSKWGSQTLPNEFLCDLCWHRKFGNIDRPSMETLPCLCTRRLNLQVMLINRRVYKEASYIFWTENHFAFENPSLLKGFLLNIRPEARDLLTRISLMAHHDYDPPPSEVVEKMLNWKDVEPLWGLLRACDGLVELELDAEFLSKKGYILGMRRLRSRRFVTFVDHAGATEVDMVHRGAPQEGESRFIWPALAFRKPVDRGYKELAEELAASIVKDLPLSPRYLRALHNKAQGRKFGKP</sequence>
<name>A0AAD4KUR1_9EURO</name>
<protein>
    <submittedName>
        <fullName evidence="2">Uncharacterized protein</fullName>
    </submittedName>
</protein>
<feature type="compositionally biased region" description="Basic residues" evidence="1">
    <location>
        <begin position="15"/>
        <end position="31"/>
    </location>
</feature>
<comment type="caution">
    <text evidence="2">The sequence shown here is derived from an EMBL/GenBank/DDBJ whole genome shotgun (WGS) entry which is preliminary data.</text>
</comment>
<evidence type="ECO:0000313" key="3">
    <source>
        <dbReference type="Proteomes" id="UP001201262"/>
    </source>
</evidence>
<proteinExistence type="predicted"/>
<accession>A0AAD4KUR1</accession>
<evidence type="ECO:0000313" key="2">
    <source>
        <dbReference type="EMBL" id="KAH8698784.1"/>
    </source>
</evidence>